<keyword evidence="2" id="KW-1185">Reference proteome</keyword>
<sequence length="377" mass="40104">MLPQPARFVVGQLKGSNEVTGIEWHDSGYFRFSTAAICAKGVAGDVAALAEFARRAGALTTSRVVYEASDAFGDIGYDPEVWSLARHCFEDDFERKRGDKSALSQLRLAAESLPTDRKALVQLAKARAAVLNEVAPLVPSPRVFDTHTAGVIVAERRAMRGFAAWVDWVSPEKVVATSARAWNDIDRTPPRSSVVDIAAALGTSELGQWVEQMSPEVDPVVAFRVEGPAGPIYEVGTGTHRAHAARVFGLPCLLALVKPAGLPVAVRPADREVSAVWAGLLDRGLVQAAVSDDNWWYVGSVVGEWMLAAPSVATQVNSAYERVYPGALSEATGLTVAELTHPQLWRRALGGRRGWWGRPAVSGTQGSAGSAAGGGIG</sequence>
<name>A0A1X1YYL7_9MYCO</name>
<protein>
    <submittedName>
        <fullName evidence="1">Uncharacterized protein</fullName>
    </submittedName>
</protein>
<dbReference type="AlphaFoldDB" id="A0A1X1YYL7"/>
<reference evidence="1 2" key="1">
    <citation type="submission" date="2016-01" db="EMBL/GenBank/DDBJ databases">
        <title>The new phylogeny of the genus Mycobacterium.</title>
        <authorList>
            <person name="Tarcisio F."/>
            <person name="Conor M."/>
            <person name="Antonella G."/>
            <person name="Elisabetta G."/>
            <person name="Giulia F.S."/>
            <person name="Sara T."/>
            <person name="Anna F."/>
            <person name="Clotilde B."/>
            <person name="Roberto B."/>
            <person name="Veronica D.S."/>
            <person name="Fabio R."/>
            <person name="Monica P."/>
            <person name="Olivier J."/>
            <person name="Enrico T."/>
            <person name="Nicola S."/>
        </authorList>
    </citation>
    <scope>NUCLEOTIDE SEQUENCE [LARGE SCALE GENOMIC DNA]</scope>
    <source>
        <strain evidence="1 2">DSM 44803</strain>
    </source>
</reference>
<comment type="caution">
    <text evidence="1">The sequence shown here is derived from an EMBL/GenBank/DDBJ whole genome shotgun (WGS) entry which is preliminary data.</text>
</comment>
<gene>
    <name evidence="1" type="ORF">AWC17_15045</name>
</gene>
<organism evidence="1 2">
    <name type="scientific">Mycobacterium nebraskense</name>
    <dbReference type="NCBI Taxonomy" id="244292"/>
    <lineage>
        <taxon>Bacteria</taxon>
        <taxon>Bacillati</taxon>
        <taxon>Actinomycetota</taxon>
        <taxon>Actinomycetes</taxon>
        <taxon>Mycobacteriales</taxon>
        <taxon>Mycobacteriaceae</taxon>
        <taxon>Mycobacterium</taxon>
    </lineage>
</organism>
<evidence type="ECO:0000313" key="1">
    <source>
        <dbReference type="EMBL" id="ORW16061.1"/>
    </source>
</evidence>
<evidence type="ECO:0000313" key="2">
    <source>
        <dbReference type="Proteomes" id="UP000193781"/>
    </source>
</evidence>
<proteinExistence type="predicted"/>
<dbReference type="Proteomes" id="UP000193781">
    <property type="component" value="Unassembled WGS sequence"/>
</dbReference>
<dbReference type="EMBL" id="LQPH01000164">
    <property type="protein sequence ID" value="ORW16061.1"/>
    <property type="molecule type" value="Genomic_DNA"/>
</dbReference>
<accession>A0A1X1YYL7</accession>